<reference evidence="1 2" key="1">
    <citation type="journal article" date="2012" name="Front. Microbiol.">
        <title>Redundancy and modularity in membrane-associated dissimilatory nitrate reduction in Bacillus.</title>
        <authorList>
            <person name="Heylen K."/>
            <person name="Keltjens J."/>
        </authorList>
    </citation>
    <scope>NUCLEOTIDE SEQUENCE [LARGE SCALE GENOMIC DNA]</scope>
    <source>
        <strain evidence="2">LMG 21833T</strain>
    </source>
</reference>
<gene>
    <name evidence="1" type="ORF">BABA_14762</name>
</gene>
<organism evidence="1 2">
    <name type="scientific">Neobacillus bataviensis LMG 21833</name>
    <dbReference type="NCBI Taxonomy" id="1117379"/>
    <lineage>
        <taxon>Bacteria</taxon>
        <taxon>Bacillati</taxon>
        <taxon>Bacillota</taxon>
        <taxon>Bacilli</taxon>
        <taxon>Bacillales</taxon>
        <taxon>Bacillaceae</taxon>
        <taxon>Neobacillus</taxon>
    </lineage>
</organism>
<sequence>MAKRNRGKTISYLPSNGRGTCPLCERTGIKLLYPHKTETNQTIKVCKNCRHK</sequence>
<dbReference type="eggNOG" id="ENOG5031CVE">
    <property type="taxonomic scope" value="Bacteria"/>
</dbReference>
<protein>
    <submittedName>
        <fullName evidence="1">Uncharacterized protein</fullName>
    </submittedName>
</protein>
<proteinExistence type="predicted"/>
<dbReference type="Proteomes" id="UP000006316">
    <property type="component" value="Unassembled WGS sequence"/>
</dbReference>
<evidence type="ECO:0000313" key="1">
    <source>
        <dbReference type="EMBL" id="EKN66728.1"/>
    </source>
</evidence>
<name>K6DF77_9BACI</name>
<comment type="caution">
    <text evidence="1">The sequence shown here is derived from an EMBL/GenBank/DDBJ whole genome shotgun (WGS) entry which is preliminary data.</text>
</comment>
<keyword evidence="2" id="KW-1185">Reference proteome</keyword>
<dbReference type="EMBL" id="AJLS01000114">
    <property type="protein sequence ID" value="EKN66728.1"/>
    <property type="molecule type" value="Genomic_DNA"/>
</dbReference>
<dbReference type="AlphaFoldDB" id="K6DF77"/>
<evidence type="ECO:0000313" key="2">
    <source>
        <dbReference type="Proteomes" id="UP000006316"/>
    </source>
</evidence>
<dbReference type="PATRIC" id="fig|1117379.3.peg.3047"/>
<accession>K6DF77</accession>